<comment type="subcellular location">
    <subcellularLocation>
        <location evidence="1">Membrane</location>
        <topology evidence="1">Multi-pass membrane protein</topology>
    </subcellularLocation>
</comment>
<gene>
    <name evidence="7" type="ORF">ABI_05590</name>
</gene>
<keyword evidence="8" id="KW-1185">Reference proteome</keyword>
<feature type="transmembrane region" description="Helical" evidence="6">
    <location>
        <begin position="125"/>
        <end position="145"/>
    </location>
</feature>
<dbReference type="Pfam" id="PF01027">
    <property type="entry name" value="Bax1-I"/>
    <property type="match status" value="1"/>
</dbReference>
<sequence length="247" mass="27393">MADYDQYAGSRPTVEDMSKDMGLRNFMLGVYAKLAMGLLVTGTLAWVISNVPAVRDYFFVMQGDRVTNLTMLGQIARWAPLVIILATMFIRTFSPATSGLLYWTIVTLIGVSGAMWFLIYQLGDIANIFFITASAFGALSLYGYTTKRNLSGWGIFLFMGAWGVFILMLGNALFFQNELFRVAIAAIGVLIFAAFTAFDTQNLKMSYYQIGGNQTAMAVATNIGALNFYLNFINMFQLLLSIFGGRR</sequence>
<evidence type="ECO:0000256" key="2">
    <source>
        <dbReference type="ARBA" id="ARBA00010350"/>
    </source>
</evidence>
<reference evidence="8" key="1">
    <citation type="submission" date="2011-03" db="EMBL/GenBank/DDBJ databases">
        <title>Draft genome sequence of Brevundimonas diminuta.</title>
        <authorList>
            <person name="Brown P.J.B."/>
            <person name="Buechlein A."/>
            <person name="Hemmerich C."/>
            <person name="Brun Y.V."/>
        </authorList>
    </citation>
    <scope>NUCLEOTIDE SEQUENCE [LARGE SCALE GENOMIC DNA]</scope>
    <source>
        <strain evidence="8">C19</strain>
    </source>
</reference>
<dbReference type="OrthoDB" id="9793828at2"/>
<evidence type="ECO:0000256" key="6">
    <source>
        <dbReference type="RuleBase" id="RU004379"/>
    </source>
</evidence>
<feature type="transmembrane region" description="Helical" evidence="6">
    <location>
        <begin position="219"/>
        <end position="243"/>
    </location>
</feature>
<dbReference type="AlphaFoldDB" id="F4QKH4"/>
<name>F4QKH4_9CAUL</name>
<dbReference type="STRING" id="715226.ABI_05590"/>
<dbReference type="Proteomes" id="UP000006512">
    <property type="component" value="Unassembled WGS sequence"/>
</dbReference>
<dbReference type="eggNOG" id="COG0670">
    <property type="taxonomic scope" value="Bacteria"/>
</dbReference>
<keyword evidence="5 6" id="KW-0472">Membrane</keyword>
<dbReference type="RefSeq" id="WP_006271296.1">
    <property type="nucleotide sequence ID" value="NZ_GL883077.1"/>
</dbReference>
<evidence type="ECO:0000256" key="1">
    <source>
        <dbReference type="ARBA" id="ARBA00004141"/>
    </source>
</evidence>
<proteinExistence type="inferred from homology"/>
<dbReference type="GO" id="GO:0016020">
    <property type="term" value="C:membrane"/>
    <property type="evidence" value="ECO:0007669"/>
    <property type="project" value="UniProtKB-SubCell"/>
</dbReference>
<protein>
    <submittedName>
        <fullName evidence="7">Hypothetical UPF0005 family protein</fullName>
    </submittedName>
</protein>
<organism evidence="7 8">
    <name type="scientific">Asticcacaulis biprosthecium C19</name>
    <dbReference type="NCBI Taxonomy" id="715226"/>
    <lineage>
        <taxon>Bacteria</taxon>
        <taxon>Pseudomonadati</taxon>
        <taxon>Pseudomonadota</taxon>
        <taxon>Alphaproteobacteria</taxon>
        <taxon>Caulobacterales</taxon>
        <taxon>Caulobacteraceae</taxon>
        <taxon>Asticcacaulis</taxon>
    </lineage>
</organism>
<feature type="transmembrane region" description="Helical" evidence="6">
    <location>
        <begin position="26"/>
        <end position="48"/>
    </location>
</feature>
<evidence type="ECO:0000256" key="4">
    <source>
        <dbReference type="ARBA" id="ARBA00022989"/>
    </source>
</evidence>
<keyword evidence="3 6" id="KW-0812">Transmembrane</keyword>
<evidence type="ECO:0000313" key="8">
    <source>
        <dbReference type="Proteomes" id="UP000006512"/>
    </source>
</evidence>
<feature type="transmembrane region" description="Helical" evidence="6">
    <location>
        <begin position="179"/>
        <end position="198"/>
    </location>
</feature>
<feature type="transmembrane region" description="Helical" evidence="6">
    <location>
        <begin position="75"/>
        <end position="93"/>
    </location>
</feature>
<evidence type="ECO:0000313" key="7">
    <source>
        <dbReference type="EMBL" id="EGF92126.1"/>
    </source>
</evidence>
<evidence type="ECO:0000256" key="5">
    <source>
        <dbReference type="ARBA" id="ARBA00023136"/>
    </source>
</evidence>
<dbReference type="HOGENOM" id="CLU_058671_1_1_5"/>
<dbReference type="InterPro" id="IPR006214">
    <property type="entry name" value="Bax_inhibitor_1-related"/>
</dbReference>
<comment type="similarity">
    <text evidence="2 6">Belongs to the BI1 family.</text>
</comment>
<accession>F4QKH4</accession>
<dbReference type="EMBL" id="GL883077">
    <property type="protein sequence ID" value="EGF92126.1"/>
    <property type="molecule type" value="Genomic_DNA"/>
</dbReference>
<evidence type="ECO:0000256" key="3">
    <source>
        <dbReference type="ARBA" id="ARBA00022692"/>
    </source>
</evidence>
<feature type="transmembrane region" description="Helical" evidence="6">
    <location>
        <begin position="152"/>
        <end position="173"/>
    </location>
</feature>
<keyword evidence="4 6" id="KW-1133">Transmembrane helix</keyword>
<feature type="transmembrane region" description="Helical" evidence="6">
    <location>
        <begin position="100"/>
        <end position="119"/>
    </location>
</feature>
<dbReference type="PANTHER" id="PTHR23291:SF50">
    <property type="entry name" value="PROTEIN LIFEGUARD 4"/>
    <property type="match status" value="1"/>
</dbReference>
<dbReference type="PANTHER" id="PTHR23291">
    <property type="entry name" value="BAX INHIBITOR-RELATED"/>
    <property type="match status" value="1"/>
</dbReference>
<dbReference type="CDD" id="cd10432">
    <property type="entry name" value="BI-1-like_bacterial"/>
    <property type="match status" value="1"/>
</dbReference>